<dbReference type="Pfam" id="PF18087">
    <property type="entry name" value="RuBisCo_chap_C"/>
    <property type="match status" value="1"/>
</dbReference>
<evidence type="ECO:0000256" key="3">
    <source>
        <dbReference type="ARBA" id="ARBA00023186"/>
    </source>
</evidence>
<sequence>MTEEANSGTEASVDTEALLRSLLRKEGNWVEWGQSCQQLQKSGYTSQAIFEATGFQPIHQNQLITAAQVYASLVSGATEAVLNYFRQQGSEVLYEFRILAQSDRISAATLACEKKLDSEAAHDLAKALKDFSRLSSLPDGFSQSAGDAMAYQCWKLARQQADLQERSRLIARGLSYAQSETARQQIEKLLTDFTVVKSKPAPRLPLYRLETEDEMPRLIPVVGRFPLTKADLQTVPLLEEVGPYRMIQFSGSCAWVGLPGWQAVLNADDPIGILAAVAHLPVPIEGETGEVLLVIDRQQREWQSDSYFLVEQTEGTNPSIELKWFETAPPCPLLGKVILVLRPKRILDESVTLNPWLIDE</sequence>
<evidence type="ECO:0000256" key="1">
    <source>
        <dbReference type="ARBA" id="ARBA00022490"/>
    </source>
</evidence>
<comment type="domain">
    <text evidence="6">Has 3 domains, the N-terminal alpha-helical domain, an extended flexible linker and the C-terminal beta-sheet domain. The 2 C-terminal beta-sheet domains are swapped and pack against each other to form the dimer interface.</text>
</comment>
<dbReference type="Pfam" id="PF18579">
    <property type="entry name" value="Raf1_HTH"/>
    <property type="match status" value="1"/>
</dbReference>
<evidence type="ECO:0000256" key="4">
    <source>
        <dbReference type="ARBA" id="ARBA00023300"/>
    </source>
</evidence>
<dbReference type="InterPro" id="IPR040858">
    <property type="entry name" value="Raf1_C"/>
</dbReference>
<keyword evidence="3 6" id="KW-0143">Chaperone</keyword>
<dbReference type="STRING" id="395961.Cyan7425_4018"/>
<dbReference type="GO" id="GO:0005737">
    <property type="term" value="C:cytoplasm"/>
    <property type="evidence" value="ECO:0007669"/>
    <property type="project" value="UniProtKB-SubCell"/>
</dbReference>
<organism evidence="10">
    <name type="scientific">Cyanothece sp. (strain PCC 7425 / ATCC 29141)</name>
    <dbReference type="NCBI Taxonomy" id="395961"/>
    <lineage>
        <taxon>Bacteria</taxon>
        <taxon>Bacillati</taxon>
        <taxon>Cyanobacteriota</taxon>
        <taxon>Cyanophyceae</taxon>
        <taxon>Gomontiellales</taxon>
        <taxon>Cyanothecaceae</taxon>
        <taxon>Cyanothece</taxon>
    </lineage>
</organism>
<evidence type="ECO:0000259" key="9">
    <source>
        <dbReference type="Pfam" id="PF18579"/>
    </source>
</evidence>
<dbReference type="HAMAP" id="MF_00856">
    <property type="entry name" value="Raf1"/>
    <property type="match status" value="1"/>
</dbReference>
<dbReference type="Pfam" id="PF18578">
    <property type="entry name" value="Raf1_N"/>
    <property type="match status" value="1"/>
</dbReference>
<evidence type="ECO:0000256" key="6">
    <source>
        <dbReference type="HAMAP-Rule" id="MF_00856"/>
    </source>
</evidence>
<keyword evidence="4 6" id="KW-0120">Carbon dioxide fixation</keyword>
<gene>
    <name evidence="6" type="primary">raf1</name>
    <name evidence="10" type="ordered locus">Cyan7425_4018</name>
</gene>
<keyword evidence="1 6" id="KW-0963">Cytoplasm</keyword>
<dbReference type="HOGENOM" id="CLU_766477_0_0_3"/>
<evidence type="ECO:0000259" key="8">
    <source>
        <dbReference type="Pfam" id="PF18578"/>
    </source>
</evidence>
<reference evidence="10" key="1">
    <citation type="submission" date="2009-01" db="EMBL/GenBank/DDBJ databases">
        <title>Complete sequence of chromosome Cyanothece sp. PCC 7425.</title>
        <authorList>
            <consortium name="US DOE Joint Genome Institute"/>
            <person name="Lucas S."/>
            <person name="Copeland A."/>
            <person name="Lapidus A."/>
            <person name="Glavina del Rio T."/>
            <person name="Dalin E."/>
            <person name="Tice H."/>
            <person name="Bruce D."/>
            <person name="Goodwin L."/>
            <person name="Pitluck S."/>
            <person name="Sims D."/>
            <person name="Meineke L."/>
            <person name="Brettin T."/>
            <person name="Detter J.C."/>
            <person name="Han C."/>
            <person name="Larimer F."/>
            <person name="Land M."/>
            <person name="Hauser L."/>
            <person name="Kyrpides N."/>
            <person name="Ovchinnikova G."/>
            <person name="Liberton M."/>
            <person name="Stoeckel J."/>
            <person name="Banerjee A."/>
            <person name="Singh A."/>
            <person name="Page L."/>
            <person name="Sato H."/>
            <person name="Zhao L."/>
            <person name="Sherman L."/>
            <person name="Pakrasi H."/>
            <person name="Richardson P."/>
        </authorList>
    </citation>
    <scope>NUCLEOTIDE SEQUENCE</scope>
    <source>
        <strain evidence="10">PCC 7425</strain>
    </source>
</reference>
<dbReference type="GO" id="GO:0015979">
    <property type="term" value="P:photosynthesis"/>
    <property type="evidence" value="ECO:0007669"/>
    <property type="project" value="UniProtKB-KW"/>
</dbReference>
<comment type="function">
    <text evidence="6">A major RuBisCO chaperone. Acts after GroEL-GroES chaperonin to fold and/or assemble the large subunit of RuBisCO (ccbL, rbcL). Cooperates with RbcX in RbcL folding, plays the major role in assembly of dimers into RbcL(8)-Raf1(8) intermediate complexes. RbcS replaces Raf1, leading to holoenzyme formation.</text>
</comment>
<evidence type="ECO:0000256" key="2">
    <source>
        <dbReference type="ARBA" id="ARBA00022531"/>
    </source>
</evidence>
<name>B8HVM0_CYAP4</name>
<accession>B8HVM0</accession>
<dbReference type="GO" id="GO:0110102">
    <property type="term" value="P:ribulose bisphosphate carboxylase complex assembly"/>
    <property type="evidence" value="ECO:0007669"/>
    <property type="project" value="UniProtKB-UniRule"/>
</dbReference>
<comment type="similarity">
    <text evidence="6">Belongs to the RAF family.</text>
</comment>
<dbReference type="InterPro" id="IPR041358">
    <property type="entry name" value="Raf1_N"/>
</dbReference>
<comment type="caution">
    <text evidence="6">Lacks conserved residue(s) required for the propagation of feature annotation.</text>
</comment>
<evidence type="ECO:0000256" key="5">
    <source>
        <dbReference type="ARBA" id="ARBA00023859"/>
    </source>
</evidence>
<dbReference type="OrthoDB" id="420612at2"/>
<dbReference type="InterPro" id="IPR046382">
    <property type="entry name" value="Raf1_cyn"/>
</dbReference>
<dbReference type="KEGG" id="cyn:Cyan7425_4018"/>
<dbReference type="eggNOG" id="ENOG502Z7IG">
    <property type="taxonomic scope" value="Bacteria"/>
</dbReference>
<proteinExistence type="inferred from homology"/>
<keyword evidence="2 6" id="KW-0602">Photosynthesis</keyword>
<dbReference type="InterPro" id="IPR037494">
    <property type="entry name" value="RAF1"/>
</dbReference>
<dbReference type="InterPro" id="IPR040781">
    <property type="entry name" value="Raf1_HTH"/>
</dbReference>
<protein>
    <recommendedName>
        <fullName evidence="5 6">RuBisCO accumulation factor 1</fullName>
    </recommendedName>
</protein>
<comment type="subunit">
    <text evidence="6">Homodimer. Forms an RbcL(8)-Raf1(8) complex. Forms complexes of many stoichiometries with RbcL with and without RbcS. RbcX and Raf1 can bind simultaneously to RbcL.</text>
</comment>
<feature type="domain" description="Rubisco accumulation factor 1 helix turn helix" evidence="9">
    <location>
        <begin position="14"/>
        <end position="74"/>
    </location>
</feature>
<dbReference type="PANTHER" id="PTHR35299:SF6">
    <property type="entry name" value="RUBISCO ACCUMULATION FACTOR 1"/>
    <property type="match status" value="1"/>
</dbReference>
<dbReference type="PANTHER" id="PTHR35299">
    <property type="entry name" value="RUBISCO ACCUMULATION FACTOR 1"/>
    <property type="match status" value="1"/>
</dbReference>
<comment type="subcellular location">
    <subcellularLocation>
        <location evidence="6">Cytoplasm</location>
    </subcellularLocation>
</comment>
<dbReference type="GO" id="GO:0015977">
    <property type="term" value="P:carbon fixation"/>
    <property type="evidence" value="ECO:0007669"/>
    <property type="project" value="UniProtKB-UniRule"/>
</dbReference>
<evidence type="ECO:0000259" key="7">
    <source>
        <dbReference type="Pfam" id="PF18087"/>
    </source>
</evidence>
<feature type="domain" description="Rubisco accumulation factor 1 alpha-helical" evidence="8">
    <location>
        <begin position="85"/>
        <end position="190"/>
    </location>
</feature>
<feature type="domain" description="Rubisco accumulation factor 1 C-terminal" evidence="7">
    <location>
        <begin position="204"/>
        <end position="345"/>
    </location>
</feature>
<dbReference type="EMBL" id="CP001344">
    <property type="protein sequence ID" value="ACL46332.1"/>
    <property type="molecule type" value="Genomic_DNA"/>
</dbReference>
<evidence type="ECO:0000313" key="10">
    <source>
        <dbReference type="EMBL" id="ACL46332.1"/>
    </source>
</evidence>
<dbReference type="AlphaFoldDB" id="B8HVM0"/>